<feature type="compositionally biased region" description="Low complexity" evidence="1">
    <location>
        <begin position="464"/>
        <end position="474"/>
    </location>
</feature>
<feature type="compositionally biased region" description="Acidic residues" evidence="1">
    <location>
        <begin position="57"/>
        <end position="66"/>
    </location>
</feature>
<dbReference type="AlphaFoldDB" id="A0A317XSV7"/>
<dbReference type="OrthoDB" id="2556840at2759"/>
<evidence type="ECO:0000313" key="2">
    <source>
        <dbReference type="EMBL" id="PWZ00843.1"/>
    </source>
</evidence>
<feature type="compositionally biased region" description="Low complexity" evidence="1">
    <location>
        <begin position="349"/>
        <end position="359"/>
    </location>
</feature>
<evidence type="ECO:0000256" key="1">
    <source>
        <dbReference type="SAM" id="MobiDB-lite"/>
    </source>
</evidence>
<keyword evidence="3" id="KW-1185">Reference proteome</keyword>
<feature type="compositionally biased region" description="Basic and acidic residues" evidence="1">
    <location>
        <begin position="132"/>
        <end position="150"/>
    </location>
</feature>
<gene>
    <name evidence="2" type="ORF">BCV70DRAFT_216192</name>
</gene>
<reference evidence="2 3" key="1">
    <citation type="journal article" date="2018" name="Mol. Biol. Evol.">
        <title>Broad Genomic Sampling Reveals a Smut Pathogenic Ancestry of the Fungal Clade Ustilaginomycotina.</title>
        <authorList>
            <person name="Kijpornyongpan T."/>
            <person name="Mondo S.J."/>
            <person name="Barry K."/>
            <person name="Sandor L."/>
            <person name="Lee J."/>
            <person name="Lipzen A."/>
            <person name="Pangilinan J."/>
            <person name="LaButti K."/>
            <person name="Hainaut M."/>
            <person name="Henrissat B."/>
            <person name="Grigoriev I.V."/>
            <person name="Spatafora J.W."/>
            <person name="Aime M.C."/>
        </authorList>
    </citation>
    <scope>NUCLEOTIDE SEQUENCE [LARGE SCALE GENOMIC DNA]</scope>
    <source>
        <strain evidence="2 3">MCA 3645</strain>
    </source>
</reference>
<dbReference type="InParanoid" id="A0A317XSV7"/>
<name>A0A317XSV7_9BASI</name>
<dbReference type="Proteomes" id="UP000246740">
    <property type="component" value="Unassembled WGS sequence"/>
</dbReference>
<evidence type="ECO:0000313" key="3">
    <source>
        <dbReference type="Proteomes" id="UP000246740"/>
    </source>
</evidence>
<accession>A0A317XSV7</accession>
<protein>
    <submittedName>
        <fullName evidence="2">Uncharacterized protein</fullName>
    </submittedName>
</protein>
<feature type="compositionally biased region" description="Basic and acidic residues" evidence="1">
    <location>
        <begin position="597"/>
        <end position="610"/>
    </location>
</feature>
<feature type="region of interest" description="Disordered" evidence="1">
    <location>
        <begin position="279"/>
        <end position="361"/>
    </location>
</feature>
<feature type="region of interest" description="Disordered" evidence="1">
    <location>
        <begin position="1"/>
        <end position="191"/>
    </location>
</feature>
<feature type="compositionally biased region" description="Low complexity" evidence="1">
    <location>
        <begin position="163"/>
        <end position="177"/>
    </location>
</feature>
<feature type="compositionally biased region" description="Basic residues" evidence="1">
    <location>
        <begin position="82"/>
        <end position="91"/>
    </location>
</feature>
<organism evidence="2 3">
    <name type="scientific">Testicularia cyperi</name>
    <dbReference type="NCBI Taxonomy" id="1882483"/>
    <lineage>
        <taxon>Eukaryota</taxon>
        <taxon>Fungi</taxon>
        <taxon>Dikarya</taxon>
        <taxon>Basidiomycota</taxon>
        <taxon>Ustilaginomycotina</taxon>
        <taxon>Ustilaginomycetes</taxon>
        <taxon>Ustilaginales</taxon>
        <taxon>Anthracoideaceae</taxon>
        <taxon>Testicularia</taxon>
    </lineage>
</organism>
<sequence>MSDMPARLIQGTAEHNEKRSTSKVAHSSNPSSTPSRSHQTPSNRSGRPTDAVHGDADSMEEDELSDDLAAGVSHSASDTGPKRAHSVKRKLSTPSNIHDPSKRSKAGSSRFSKSQRPFGGSADDVGSCRGAEGQRARMEHLEMRRDEPYHHGTPPDQTHSDSDSASADGTLSSSSRANSPSGENSPIGRGALSSEEIDVFLDLIYKHHPDPMTPENMRRSVDAVHAEWTVYCSDRRVPVLPKKPLMDEYGNIYNGIYGPRHQARAKAIAERLAQRANVAASSSVAPANVREASGSKATSQVSENEAIGKDTNETLGPNEEDEQISGSQRNSKLAGTDEDRAGAAEGNRTSSSTTSGSKSNIAQVGRNGLAVLPPGLFDILRNHLKDDILSSIMPLIRNDLSEQTKELFLQNQDLFSRIKEMEEQIRNQDLWIRHLLARDPVDWPPPPGIPSAGSVAAFGPSPHSRSFGAASKDSSSSRHSRYNVFGELEHPSTSMSAPTMGAPSDYFGGGGLSPRQQRPEKRTSHQLGSAGPSTWETRQQTAAPIPSAGPGVTRERWESVVPTPDRGPDRRTSHAVDFGSRKDSWTEDAATAHAQRVKQERPDHASDPRFEPSQQRRPSRPIGGSSDKGMAPMAFVRSMAGPAGPYAGPGPQHIAAPGPHSPVDDFRRGPGYSTDLGSPVGPGPTSDARRSYHATTLSQSDMNYGVEQGPSAVAGRPLMAPRASMPSQDDMQRSLRGRPTHAELMNRPGPLSGREGVVDSRGTTQRQLFP</sequence>
<feature type="compositionally biased region" description="Polar residues" evidence="1">
    <location>
        <begin position="106"/>
        <end position="115"/>
    </location>
</feature>
<proteinExistence type="predicted"/>
<feature type="compositionally biased region" description="Polar residues" evidence="1">
    <location>
        <begin position="761"/>
        <end position="770"/>
    </location>
</feature>
<feature type="compositionally biased region" description="Low complexity" evidence="1">
    <location>
        <begin position="279"/>
        <end position="289"/>
    </location>
</feature>
<dbReference type="EMBL" id="KZ819191">
    <property type="protein sequence ID" value="PWZ00843.1"/>
    <property type="molecule type" value="Genomic_DNA"/>
</dbReference>
<feature type="compositionally biased region" description="Polar residues" evidence="1">
    <location>
        <begin position="324"/>
        <end position="333"/>
    </location>
</feature>
<feature type="compositionally biased region" description="Low complexity" evidence="1">
    <location>
        <begin position="640"/>
        <end position="651"/>
    </location>
</feature>
<feature type="region of interest" description="Disordered" evidence="1">
    <location>
        <begin position="447"/>
        <end position="770"/>
    </location>
</feature>
<feature type="compositionally biased region" description="Polar residues" evidence="1">
    <location>
        <begin position="693"/>
        <end position="702"/>
    </location>
</feature>
<feature type="compositionally biased region" description="Low complexity" evidence="1">
    <location>
        <begin position="27"/>
        <end position="37"/>
    </location>
</feature>
<feature type="compositionally biased region" description="Basic and acidic residues" evidence="1">
    <location>
        <begin position="566"/>
        <end position="585"/>
    </location>
</feature>
<feature type="compositionally biased region" description="Polar residues" evidence="1">
    <location>
        <begin position="525"/>
        <end position="542"/>
    </location>
</feature>